<dbReference type="Pfam" id="PF00595">
    <property type="entry name" value="PDZ"/>
    <property type="match status" value="1"/>
</dbReference>
<evidence type="ECO:0000313" key="11">
    <source>
        <dbReference type="Proteomes" id="UP000315525"/>
    </source>
</evidence>
<dbReference type="PROSITE" id="PS50106">
    <property type="entry name" value="PDZ"/>
    <property type="match status" value="2"/>
</dbReference>
<dbReference type="Pfam" id="PF13365">
    <property type="entry name" value="Trypsin_2"/>
    <property type="match status" value="1"/>
</dbReference>
<dbReference type="PRINTS" id="PR00834">
    <property type="entry name" value="PROTEASES2C"/>
</dbReference>
<protein>
    <submittedName>
        <fullName evidence="10">Do family serine endopeptidase</fullName>
    </submittedName>
</protein>
<evidence type="ECO:0000256" key="5">
    <source>
        <dbReference type="ARBA" id="ARBA00022801"/>
    </source>
</evidence>
<dbReference type="Gene3D" id="2.40.10.120">
    <property type="match status" value="1"/>
</dbReference>
<dbReference type="PANTHER" id="PTHR22939">
    <property type="entry name" value="SERINE PROTEASE FAMILY S1C HTRA-RELATED"/>
    <property type="match status" value="1"/>
</dbReference>
<dbReference type="InterPro" id="IPR001478">
    <property type="entry name" value="PDZ"/>
</dbReference>
<evidence type="ECO:0000259" key="9">
    <source>
        <dbReference type="PROSITE" id="PS50106"/>
    </source>
</evidence>
<dbReference type="EMBL" id="SOJN01000133">
    <property type="protein sequence ID" value="TET44228.1"/>
    <property type="molecule type" value="Genomic_DNA"/>
</dbReference>
<dbReference type="GO" id="GO:0004252">
    <property type="term" value="F:serine-type endopeptidase activity"/>
    <property type="evidence" value="ECO:0007669"/>
    <property type="project" value="InterPro"/>
</dbReference>
<feature type="binding site" evidence="8">
    <location>
        <position position="156"/>
    </location>
    <ligand>
        <name>substrate</name>
    </ligand>
</feature>
<dbReference type="Gene3D" id="2.30.42.10">
    <property type="match status" value="2"/>
</dbReference>
<name>A0A523UNW9_UNCT6</name>
<dbReference type="Pfam" id="PF13180">
    <property type="entry name" value="PDZ_2"/>
    <property type="match status" value="1"/>
</dbReference>
<organism evidence="10 11">
    <name type="scientific">candidate division TA06 bacterium</name>
    <dbReference type="NCBI Taxonomy" id="2250710"/>
    <lineage>
        <taxon>Bacteria</taxon>
        <taxon>Bacteria division TA06</taxon>
    </lineage>
</organism>
<keyword evidence="5" id="KW-0378">Hydrolase</keyword>
<dbReference type="InterPro" id="IPR036034">
    <property type="entry name" value="PDZ_sf"/>
</dbReference>
<comment type="caution">
    <text evidence="10">The sequence shown here is derived from an EMBL/GenBank/DDBJ whole genome shotgun (WGS) entry which is preliminary data.</text>
</comment>
<evidence type="ECO:0000256" key="7">
    <source>
        <dbReference type="PIRSR" id="PIRSR611782-1"/>
    </source>
</evidence>
<evidence type="ECO:0000256" key="4">
    <source>
        <dbReference type="ARBA" id="ARBA00022737"/>
    </source>
</evidence>
<comment type="similarity">
    <text evidence="1">Belongs to the peptidase S1C family.</text>
</comment>
<dbReference type="InterPro" id="IPR001940">
    <property type="entry name" value="Peptidase_S1C"/>
</dbReference>
<keyword evidence="2" id="KW-0645">Protease</keyword>
<keyword evidence="6" id="KW-0720">Serine protease</keyword>
<dbReference type="AlphaFoldDB" id="A0A523UNW9"/>
<accession>A0A523UNW9</accession>
<keyword evidence="4" id="KW-0677">Repeat</keyword>
<feature type="binding site" evidence="8">
    <location>
        <position position="123"/>
    </location>
    <ligand>
        <name>substrate</name>
    </ligand>
</feature>
<reference evidence="10 11" key="1">
    <citation type="submission" date="2019-03" db="EMBL/GenBank/DDBJ databases">
        <title>Metabolic potential of uncultured bacteria and archaea associated with petroleum seepage in deep-sea sediments.</title>
        <authorList>
            <person name="Dong X."/>
            <person name="Hubert C."/>
        </authorList>
    </citation>
    <scope>NUCLEOTIDE SEQUENCE [LARGE SCALE GENOMIC DNA]</scope>
    <source>
        <strain evidence="10">E44_bin18</strain>
    </source>
</reference>
<dbReference type="PANTHER" id="PTHR22939:SF129">
    <property type="entry name" value="SERINE PROTEASE HTRA2, MITOCHONDRIAL"/>
    <property type="match status" value="1"/>
</dbReference>
<dbReference type="Proteomes" id="UP000315525">
    <property type="component" value="Unassembled WGS sequence"/>
</dbReference>
<evidence type="ECO:0000256" key="6">
    <source>
        <dbReference type="ARBA" id="ARBA00022825"/>
    </source>
</evidence>
<keyword evidence="3" id="KW-0732">Signal</keyword>
<feature type="domain" description="PDZ" evidence="9">
    <location>
        <begin position="278"/>
        <end position="367"/>
    </location>
</feature>
<feature type="active site" description="Charge relay system" evidence="7">
    <location>
        <position position="123"/>
    </location>
</feature>
<evidence type="ECO:0000313" key="10">
    <source>
        <dbReference type="EMBL" id="TET44228.1"/>
    </source>
</evidence>
<feature type="active site" description="Charge relay system" evidence="7">
    <location>
        <position position="234"/>
    </location>
</feature>
<dbReference type="GO" id="GO:0006508">
    <property type="term" value="P:proteolysis"/>
    <property type="evidence" value="ECO:0007669"/>
    <property type="project" value="UniProtKB-KW"/>
</dbReference>
<dbReference type="SUPFAM" id="SSF50494">
    <property type="entry name" value="Trypsin-like serine proteases"/>
    <property type="match status" value="1"/>
</dbReference>
<feature type="active site" description="Charge relay system" evidence="7">
    <location>
        <position position="156"/>
    </location>
</feature>
<dbReference type="SUPFAM" id="SSF50156">
    <property type="entry name" value="PDZ domain-like"/>
    <property type="match status" value="2"/>
</dbReference>
<dbReference type="NCBIfam" id="TIGR02037">
    <property type="entry name" value="degP_htrA_DO"/>
    <property type="match status" value="1"/>
</dbReference>
<feature type="domain" description="PDZ" evidence="9">
    <location>
        <begin position="388"/>
        <end position="447"/>
    </location>
</feature>
<gene>
    <name evidence="10" type="ORF">E3J62_10985</name>
</gene>
<evidence type="ECO:0000256" key="8">
    <source>
        <dbReference type="PIRSR" id="PIRSR611782-2"/>
    </source>
</evidence>
<feature type="binding site" evidence="8">
    <location>
        <position position="72"/>
    </location>
    <ligand>
        <name>substrate</name>
    </ligand>
</feature>
<dbReference type="InterPro" id="IPR009003">
    <property type="entry name" value="Peptidase_S1_PA"/>
</dbReference>
<feature type="binding site" evidence="8">
    <location>
        <begin position="232"/>
        <end position="234"/>
    </location>
    <ligand>
        <name>substrate</name>
    </ligand>
</feature>
<dbReference type="InterPro" id="IPR011782">
    <property type="entry name" value="Pept_S1C_Do"/>
</dbReference>
<sequence>MKMRHSFVTTGALLGVFAAVGFLIGLTIASNLNLAPEAKAQANVRASAVELQNMFGEAANAVMPSVVNISAEKVISRKLPFRFKFWDRDFDELFKNPPGERKVASLGSGVIVDSRGYILTNNHVIDGADKFVVTLHDGTEYKGDEVKLVGVDVRTDLAVLKVEAHKRLPVAELGSSSKVRIGDWVIAIGNPFGFEGTVTVGVISAKGRSNLLLMEGASQQDFLQTDAAINPGNSGGPLLNLEGKVVGINTAISTSTGYSAGVGFAVPIDLAKTVFPQLIKKGKVERGWLGVYIQPLTSDMKEALGVDHGLIVNEVIPDGPAEKAGMKSQDVIIEFDRKPIGSVPDLQGSVAVFPVGKAATVKVVRKGKAKTFKVKIAKMPEEVAENRPLKSEEMEESANWLGLELQDSPDRRGVVVVGVFPDSPSADAGIIVGDVIRRVGQHDVENVRDYEKAKKILSGETRPILFWVRSSRSGRHKFVAVRPE</sequence>
<evidence type="ECO:0000256" key="1">
    <source>
        <dbReference type="ARBA" id="ARBA00010541"/>
    </source>
</evidence>
<proteinExistence type="inferred from homology"/>
<evidence type="ECO:0000256" key="3">
    <source>
        <dbReference type="ARBA" id="ARBA00022729"/>
    </source>
</evidence>
<dbReference type="SMART" id="SM00228">
    <property type="entry name" value="PDZ"/>
    <property type="match status" value="2"/>
</dbReference>
<dbReference type="FunFam" id="2.40.10.10:FF:000001">
    <property type="entry name" value="Periplasmic serine protease DegS"/>
    <property type="match status" value="1"/>
</dbReference>
<dbReference type="CDD" id="cd10839">
    <property type="entry name" value="cpPDZ1_DegP-like"/>
    <property type="match status" value="1"/>
</dbReference>
<evidence type="ECO:0000256" key="2">
    <source>
        <dbReference type="ARBA" id="ARBA00022670"/>
    </source>
</evidence>